<sequence>MKPQIRILLYSTLFFLYIISTFLLLPIRQKLETDLYITLGCGFGLLNIIYAFAVLRWKPLLNIICSFIIASLALFMAVKFSDLHLFSNYDPYDIKTAIFSNALFSVIFWEIVYQIKKRKA</sequence>
<evidence type="ECO:0000313" key="2">
    <source>
        <dbReference type="EMBL" id="MFC0076647.1"/>
    </source>
</evidence>
<gene>
    <name evidence="2" type="ORF">ACFFLS_06335</name>
</gene>
<feature type="transmembrane region" description="Helical" evidence="1">
    <location>
        <begin position="33"/>
        <end position="53"/>
    </location>
</feature>
<organism evidence="2 3">
    <name type="scientific">Flavobacterium procerum</name>
    <dbReference type="NCBI Taxonomy" id="1455569"/>
    <lineage>
        <taxon>Bacteria</taxon>
        <taxon>Pseudomonadati</taxon>
        <taxon>Bacteroidota</taxon>
        <taxon>Flavobacteriia</taxon>
        <taxon>Flavobacteriales</taxon>
        <taxon>Flavobacteriaceae</taxon>
        <taxon>Flavobacterium</taxon>
    </lineage>
</organism>
<dbReference type="RefSeq" id="WP_379685694.1">
    <property type="nucleotide sequence ID" value="NZ_JBHLYW010000007.1"/>
</dbReference>
<comment type="caution">
    <text evidence="2">The sequence shown here is derived from an EMBL/GenBank/DDBJ whole genome shotgun (WGS) entry which is preliminary data.</text>
</comment>
<protein>
    <submittedName>
        <fullName evidence="2">Uncharacterized protein</fullName>
    </submittedName>
</protein>
<feature type="transmembrane region" description="Helical" evidence="1">
    <location>
        <begin position="7"/>
        <end position="27"/>
    </location>
</feature>
<dbReference type="EMBL" id="JBHLYW010000007">
    <property type="protein sequence ID" value="MFC0076647.1"/>
    <property type="molecule type" value="Genomic_DNA"/>
</dbReference>
<proteinExistence type="predicted"/>
<dbReference type="Proteomes" id="UP001589734">
    <property type="component" value="Unassembled WGS sequence"/>
</dbReference>
<reference evidence="2 3" key="1">
    <citation type="submission" date="2024-09" db="EMBL/GenBank/DDBJ databases">
        <authorList>
            <person name="Sun Q."/>
            <person name="Mori K."/>
        </authorList>
    </citation>
    <scope>NUCLEOTIDE SEQUENCE [LARGE SCALE GENOMIC DNA]</scope>
    <source>
        <strain evidence="2 3">CGMCC 1.12926</strain>
    </source>
</reference>
<accession>A0ABV6BRI4</accession>
<keyword evidence="3" id="KW-1185">Reference proteome</keyword>
<name>A0ABV6BRI4_9FLAO</name>
<evidence type="ECO:0000313" key="3">
    <source>
        <dbReference type="Proteomes" id="UP001589734"/>
    </source>
</evidence>
<keyword evidence="1" id="KW-0472">Membrane</keyword>
<feature type="transmembrane region" description="Helical" evidence="1">
    <location>
        <begin position="60"/>
        <end position="78"/>
    </location>
</feature>
<evidence type="ECO:0000256" key="1">
    <source>
        <dbReference type="SAM" id="Phobius"/>
    </source>
</evidence>
<feature type="transmembrane region" description="Helical" evidence="1">
    <location>
        <begin position="98"/>
        <end position="115"/>
    </location>
</feature>
<keyword evidence="1" id="KW-0812">Transmembrane</keyword>
<keyword evidence="1" id="KW-1133">Transmembrane helix</keyword>